<dbReference type="PANTHER" id="PTHR12413">
    <property type="entry name" value="DOLICHYL GLYCOSYLTRANSFERASE"/>
    <property type="match status" value="1"/>
</dbReference>
<feature type="transmembrane region" description="Helical" evidence="10">
    <location>
        <begin position="174"/>
        <end position="194"/>
    </location>
</feature>
<feature type="transmembrane region" description="Helical" evidence="10">
    <location>
        <begin position="442"/>
        <end position="465"/>
    </location>
</feature>
<evidence type="ECO:0000256" key="7">
    <source>
        <dbReference type="ARBA" id="ARBA00022824"/>
    </source>
</evidence>
<comment type="pathway">
    <text evidence="2 10">Protein modification; protein glycosylation.</text>
</comment>
<dbReference type="Proteomes" id="UP001165085">
    <property type="component" value="Unassembled WGS sequence"/>
</dbReference>
<feature type="transmembrane region" description="Helical" evidence="10">
    <location>
        <begin position="327"/>
        <end position="349"/>
    </location>
</feature>
<evidence type="ECO:0000256" key="4">
    <source>
        <dbReference type="ARBA" id="ARBA00022676"/>
    </source>
</evidence>
<feature type="transmembrane region" description="Helical" evidence="10">
    <location>
        <begin position="242"/>
        <end position="261"/>
    </location>
</feature>
<feature type="transmembrane region" description="Helical" evidence="10">
    <location>
        <begin position="21"/>
        <end position="46"/>
    </location>
</feature>
<dbReference type="OrthoDB" id="1689333at2759"/>
<dbReference type="PANTHER" id="PTHR12413:SF2">
    <property type="entry name" value="DOLICHYL PYROPHOSPHATE GLC1MAN9GLCNAC2 ALPHA-1,3-GLUCOSYLTRANSFERASE-RELATED"/>
    <property type="match status" value="1"/>
</dbReference>
<name>A0A9W7AEK5_9STRA</name>
<evidence type="ECO:0000256" key="8">
    <source>
        <dbReference type="ARBA" id="ARBA00022989"/>
    </source>
</evidence>
<gene>
    <name evidence="11" type="ORF">TrST_g3914</name>
</gene>
<keyword evidence="5 10" id="KW-0808">Transferase</keyword>
<evidence type="ECO:0000256" key="5">
    <source>
        <dbReference type="ARBA" id="ARBA00022679"/>
    </source>
</evidence>
<evidence type="ECO:0000313" key="11">
    <source>
        <dbReference type="EMBL" id="GMH70499.1"/>
    </source>
</evidence>
<dbReference type="GO" id="GO:0006487">
    <property type="term" value="P:protein N-linked glycosylation"/>
    <property type="evidence" value="ECO:0007669"/>
    <property type="project" value="TreeGrafter"/>
</dbReference>
<evidence type="ECO:0000256" key="10">
    <source>
        <dbReference type="RuleBase" id="RU363110"/>
    </source>
</evidence>
<evidence type="ECO:0000256" key="2">
    <source>
        <dbReference type="ARBA" id="ARBA00004922"/>
    </source>
</evidence>
<accession>A0A9W7AEK5</accession>
<sequence length="511" mass="58353">MPPRRSYPVRSPIRSPVRSPIRFPVLGTVTPLTSLLLLLSFSIFFIPHPYISTDFYVHRNWLAITHNKKIEDWYIDETDNVNTPDYPPMFMGFEWVLGKIFDLIPSSLVSSNCVSVLSFPDALDQTTQSCITIHRLSTLTVYFFLYVPTIFYISPSSSPAPHLILNFGLLFLDLIHFQYNTLIYTFYLLSLHSLQTKKWSASCVAFCILLNLKHLYVYIAPIFLLHILSSHVFLPHPSLPKFLKIASVTLSFLLPPWLPFLPSLPKIFTRLFPFHRGLIHSYWSPNLWSLYIFLDRILFHLSKPLNLQPKITKGGTSGLVTSDLFTILPPIPASLCMLLILLFSTPILIKLYKRKIKPIPCAILLMYNVYMLGYHIHEKSIINVLILLPFIDIEGGLEKVFVGNGWASLAPIWGGGNRGVKVLTFFMGWRFYGREGGGRGKYYFIEGFIVFYVLAAEGIEVVGWAGEGTRLEFLPTMIYSVCGAVVNFCLWGDLWRACMKEQTSVTIKKDD</sequence>
<feature type="transmembrane region" description="Helical" evidence="10">
    <location>
        <begin position="477"/>
        <end position="495"/>
    </location>
</feature>
<dbReference type="GO" id="GO:0042283">
    <property type="term" value="F:dolichyl pyrophosphate Glc1Man9GlcNAc2 alpha-1,3-glucosyltransferase activity"/>
    <property type="evidence" value="ECO:0007669"/>
    <property type="project" value="TreeGrafter"/>
</dbReference>
<keyword evidence="7 10" id="KW-0256">Endoplasmic reticulum</keyword>
<feature type="transmembrane region" description="Helical" evidence="10">
    <location>
        <begin position="135"/>
        <end position="154"/>
    </location>
</feature>
<keyword evidence="6 10" id="KW-0812">Transmembrane</keyword>
<evidence type="ECO:0000256" key="9">
    <source>
        <dbReference type="ARBA" id="ARBA00023136"/>
    </source>
</evidence>
<evidence type="ECO:0000256" key="1">
    <source>
        <dbReference type="ARBA" id="ARBA00004477"/>
    </source>
</evidence>
<comment type="subcellular location">
    <subcellularLocation>
        <location evidence="1 10">Endoplasmic reticulum membrane</location>
        <topology evidence="1 10">Multi-pass membrane protein</topology>
    </subcellularLocation>
</comment>
<dbReference type="EMBL" id="BRXY01000140">
    <property type="protein sequence ID" value="GMH70499.1"/>
    <property type="molecule type" value="Genomic_DNA"/>
</dbReference>
<feature type="transmembrane region" description="Helical" evidence="10">
    <location>
        <begin position="282"/>
        <end position="299"/>
    </location>
</feature>
<keyword evidence="8 10" id="KW-1133">Transmembrane helix</keyword>
<keyword evidence="9 10" id="KW-0472">Membrane</keyword>
<evidence type="ECO:0000313" key="12">
    <source>
        <dbReference type="Proteomes" id="UP001165085"/>
    </source>
</evidence>
<reference evidence="12" key="1">
    <citation type="journal article" date="2023" name="Commun. Biol.">
        <title>Genome analysis of Parmales, the sister group of diatoms, reveals the evolutionary specialization of diatoms from phago-mixotrophs to photoautotrophs.</title>
        <authorList>
            <person name="Ban H."/>
            <person name="Sato S."/>
            <person name="Yoshikawa S."/>
            <person name="Yamada K."/>
            <person name="Nakamura Y."/>
            <person name="Ichinomiya M."/>
            <person name="Sato N."/>
            <person name="Blanc-Mathieu R."/>
            <person name="Endo H."/>
            <person name="Kuwata A."/>
            <person name="Ogata H."/>
        </authorList>
    </citation>
    <scope>NUCLEOTIDE SEQUENCE [LARGE SCALE GENOMIC DNA]</scope>
    <source>
        <strain evidence="12">NIES 3701</strain>
    </source>
</reference>
<keyword evidence="4 10" id="KW-0328">Glycosyltransferase</keyword>
<comment type="caution">
    <text evidence="11">The sequence shown here is derived from an EMBL/GenBank/DDBJ whole genome shotgun (WGS) entry which is preliminary data.</text>
</comment>
<feature type="transmembrane region" description="Helical" evidence="10">
    <location>
        <begin position="103"/>
        <end position="123"/>
    </location>
</feature>
<dbReference type="GO" id="GO:0005789">
    <property type="term" value="C:endoplasmic reticulum membrane"/>
    <property type="evidence" value="ECO:0007669"/>
    <property type="project" value="UniProtKB-SubCell"/>
</dbReference>
<dbReference type="AlphaFoldDB" id="A0A9W7AEK5"/>
<proteinExistence type="inferred from homology"/>
<organism evidence="11 12">
    <name type="scientific">Triparma strigata</name>
    <dbReference type="NCBI Taxonomy" id="1606541"/>
    <lineage>
        <taxon>Eukaryota</taxon>
        <taxon>Sar</taxon>
        <taxon>Stramenopiles</taxon>
        <taxon>Ochrophyta</taxon>
        <taxon>Bolidophyceae</taxon>
        <taxon>Parmales</taxon>
        <taxon>Triparmaceae</taxon>
        <taxon>Triparma</taxon>
    </lineage>
</organism>
<dbReference type="EC" id="2.4.1.-" evidence="10"/>
<comment type="similarity">
    <text evidence="3 10">Belongs to the ALG6/ALG8 glucosyltransferase family.</text>
</comment>
<keyword evidence="12" id="KW-1185">Reference proteome</keyword>
<dbReference type="Pfam" id="PF03155">
    <property type="entry name" value="Alg6_Alg8"/>
    <property type="match status" value="1"/>
</dbReference>
<evidence type="ECO:0000256" key="6">
    <source>
        <dbReference type="ARBA" id="ARBA00022692"/>
    </source>
</evidence>
<protein>
    <recommendedName>
        <fullName evidence="10">Alpha-1,3-glucosyltransferase</fullName>
        <ecNumber evidence="10">2.4.1.-</ecNumber>
    </recommendedName>
</protein>
<dbReference type="InterPro" id="IPR004856">
    <property type="entry name" value="Glyco_trans_ALG6/ALG8"/>
</dbReference>
<evidence type="ECO:0000256" key="3">
    <source>
        <dbReference type="ARBA" id="ARBA00008715"/>
    </source>
</evidence>